<name>A0A5N5WPY8_9EURO</name>
<feature type="DNA-binding region" description="HMG box" evidence="6">
    <location>
        <begin position="103"/>
        <end position="171"/>
    </location>
</feature>
<dbReference type="GO" id="GO:0000978">
    <property type="term" value="F:RNA polymerase II cis-regulatory region sequence-specific DNA binding"/>
    <property type="evidence" value="ECO:0007669"/>
    <property type="project" value="TreeGrafter"/>
</dbReference>
<comment type="subcellular location">
    <subcellularLocation>
        <location evidence="1">Nucleus</location>
    </subcellularLocation>
</comment>
<dbReference type="EMBL" id="ML732324">
    <property type="protein sequence ID" value="KAB8069855.1"/>
    <property type="molecule type" value="Genomic_DNA"/>
</dbReference>
<keyword evidence="10" id="KW-1185">Reference proteome</keyword>
<evidence type="ECO:0000256" key="2">
    <source>
        <dbReference type="ARBA" id="ARBA00023015"/>
    </source>
</evidence>
<feature type="domain" description="HMG box" evidence="8">
    <location>
        <begin position="103"/>
        <end position="171"/>
    </location>
</feature>
<dbReference type="AlphaFoldDB" id="A0A5N5WPY8"/>
<dbReference type="InterPro" id="IPR009071">
    <property type="entry name" value="HMG_box_dom"/>
</dbReference>
<sequence>MATQRARASAPRSSSDDGRLIKSVSSSWEASEMVYAKPRDAEKGRCDRRSLTTVKDRNGRQLLVPLSELAKDMAHVPIKDMESWVRRSTEIRLQEANRKHGKVTRPMNAFFLYQQSYRELVKEWLVESSQSILSTAVGRSWRMETQAIRDSFEALANIDKKNHMKAHPFYKPELKKKRSMGKNHGDNGSVHHFGSTSRPQFPQMTEGTDSGREWDSDYYQATFGSTIPQLLLFPEWTRLLQISPYPDIMGSWLKWHFDDIEMLHDVQNGGPSLMALPGTGTATRPEHQLLELQDHWQEGLPEDPPSHDQYYDIEQGARVNKRCDPIAFRPPSLVSHQPRDTSEFNMKQSLQGCEARESSKERDMDQFDCWINYEPMDIE</sequence>
<gene>
    <name evidence="9" type="ORF">BDV29DRAFT_161029</name>
</gene>
<dbReference type="SUPFAM" id="SSF47095">
    <property type="entry name" value="HMG-box"/>
    <property type="match status" value="1"/>
</dbReference>
<keyword evidence="3 6" id="KW-0238">DNA-binding</keyword>
<evidence type="ECO:0000256" key="5">
    <source>
        <dbReference type="ARBA" id="ARBA00023242"/>
    </source>
</evidence>
<feature type="compositionally biased region" description="Low complexity" evidence="7">
    <location>
        <begin position="1"/>
        <end position="13"/>
    </location>
</feature>
<keyword evidence="5 6" id="KW-0539">Nucleus</keyword>
<proteinExistence type="predicted"/>
<accession>A0A5N5WPY8</accession>
<dbReference type="Gene3D" id="1.10.30.10">
    <property type="entry name" value="High mobility group box domain"/>
    <property type="match status" value="1"/>
</dbReference>
<dbReference type="GO" id="GO:0000981">
    <property type="term" value="F:DNA-binding transcription factor activity, RNA polymerase II-specific"/>
    <property type="evidence" value="ECO:0007669"/>
    <property type="project" value="TreeGrafter"/>
</dbReference>
<dbReference type="GO" id="GO:0005634">
    <property type="term" value="C:nucleus"/>
    <property type="evidence" value="ECO:0007669"/>
    <property type="project" value="UniProtKB-SubCell"/>
</dbReference>
<dbReference type="Proteomes" id="UP000326565">
    <property type="component" value="Unassembled WGS sequence"/>
</dbReference>
<reference evidence="9 10" key="1">
    <citation type="submission" date="2019-04" db="EMBL/GenBank/DDBJ databases">
        <title>Friends and foes A comparative genomics study of 23 Aspergillus species from section Flavi.</title>
        <authorList>
            <consortium name="DOE Joint Genome Institute"/>
            <person name="Kjaerbolling I."/>
            <person name="Vesth T."/>
            <person name="Frisvad J.C."/>
            <person name="Nybo J.L."/>
            <person name="Theobald S."/>
            <person name="Kildgaard S."/>
            <person name="Isbrandt T."/>
            <person name="Kuo A."/>
            <person name="Sato A."/>
            <person name="Lyhne E.K."/>
            <person name="Kogle M.E."/>
            <person name="Wiebenga A."/>
            <person name="Kun R.S."/>
            <person name="Lubbers R.J."/>
            <person name="Makela M.R."/>
            <person name="Barry K."/>
            <person name="Chovatia M."/>
            <person name="Clum A."/>
            <person name="Daum C."/>
            <person name="Haridas S."/>
            <person name="He G."/>
            <person name="LaButti K."/>
            <person name="Lipzen A."/>
            <person name="Mondo S."/>
            <person name="Riley R."/>
            <person name="Salamov A."/>
            <person name="Simmons B.A."/>
            <person name="Magnuson J.K."/>
            <person name="Henrissat B."/>
            <person name="Mortensen U.H."/>
            <person name="Larsen T.O."/>
            <person name="Devries R.P."/>
            <person name="Grigoriev I.V."/>
            <person name="Machida M."/>
            <person name="Baker S.E."/>
            <person name="Andersen M.R."/>
        </authorList>
    </citation>
    <scope>NUCLEOTIDE SEQUENCE [LARGE SCALE GENOMIC DNA]</scope>
    <source>
        <strain evidence="9 10">CBS 151.66</strain>
    </source>
</reference>
<evidence type="ECO:0000313" key="10">
    <source>
        <dbReference type="Proteomes" id="UP000326565"/>
    </source>
</evidence>
<dbReference type="InterPro" id="IPR036910">
    <property type="entry name" value="HMG_box_dom_sf"/>
</dbReference>
<keyword evidence="2" id="KW-0805">Transcription regulation</keyword>
<dbReference type="InterPro" id="IPR050917">
    <property type="entry name" value="SOX_TF"/>
</dbReference>
<feature type="region of interest" description="Disordered" evidence="7">
    <location>
        <begin position="1"/>
        <end position="21"/>
    </location>
</feature>
<dbReference type="PANTHER" id="PTHR45803">
    <property type="entry name" value="SOX100B"/>
    <property type="match status" value="1"/>
</dbReference>
<feature type="region of interest" description="Disordered" evidence="7">
    <location>
        <begin position="188"/>
        <end position="210"/>
    </location>
</feature>
<dbReference type="OrthoDB" id="4471361at2759"/>
<dbReference type="PANTHER" id="PTHR45803:SF5">
    <property type="entry name" value="SOX100B"/>
    <property type="match status" value="1"/>
</dbReference>
<dbReference type="SMART" id="SM00398">
    <property type="entry name" value="HMG"/>
    <property type="match status" value="1"/>
</dbReference>
<organism evidence="9 10">
    <name type="scientific">Aspergillus leporis</name>
    <dbReference type="NCBI Taxonomy" id="41062"/>
    <lineage>
        <taxon>Eukaryota</taxon>
        <taxon>Fungi</taxon>
        <taxon>Dikarya</taxon>
        <taxon>Ascomycota</taxon>
        <taxon>Pezizomycotina</taxon>
        <taxon>Eurotiomycetes</taxon>
        <taxon>Eurotiomycetidae</taxon>
        <taxon>Eurotiales</taxon>
        <taxon>Aspergillaceae</taxon>
        <taxon>Aspergillus</taxon>
        <taxon>Aspergillus subgen. Circumdati</taxon>
    </lineage>
</organism>
<keyword evidence="4" id="KW-0804">Transcription</keyword>
<dbReference type="Pfam" id="PF00505">
    <property type="entry name" value="HMG_box"/>
    <property type="match status" value="1"/>
</dbReference>
<evidence type="ECO:0000256" key="3">
    <source>
        <dbReference type="ARBA" id="ARBA00023125"/>
    </source>
</evidence>
<feature type="compositionally biased region" description="Polar residues" evidence="7">
    <location>
        <begin position="194"/>
        <end position="208"/>
    </location>
</feature>
<evidence type="ECO:0000256" key="4">
    <source>
        <dbReference type="ARBA" id="ARBA00023163"/>
    </source>
</evidence>
<dbReference type="PROSITE" id="PS50118">
    <property type="entry name" value="HMG_BOX_2"/>
    <property type="match status" value="1"/>
</dbReference>
<evidence type="ECO:0000256" key="1">
    <source>
        <dbReference type="ARBA" id="ARBA00004123"/>
    </source>
</evidence>
<protein>
    <recommendedName>
        <fullName evidence="8">HMG box domain-containing protein</fullName>
    </recommendedName>
</protein>
<evidence type="ECO:0000256" key="7">
    <source>
        <dbReference type="SAM" id="MobiDB-lite"/>
    </source>
</evidence>
<evidence type="ECO:0000313" key="9">
    <source>
        <dbReference type="EMBL" id="KAB8069855.1"/>
    </source>
</evidence>
<evidence type="ECO:0000256" key="6">
    <source>
        <dbReference type="PROSITE-ProRule" id="PRU00267"/>
    </source>
</evidence>
<evidence type="ECO:0000259" key="8">
    <source>
        <dbReference type="PROSITE" id="PS50118"/>
    </source>
</evidence>